<feature type="region of interest" description="Disordered" evidence="1">
    <location>
        <begin position="309"/>
        <end position="350"/>
    </location>
</feature>
<evidence type="ECO:0000313" key="4">
    <source>
        <dbReference type="Proteomes" id="UP000054053"/>
    </source>
</evidence>
<feature type="region of interest" description="Disordered" evidence="1">
    <location>
        <begin position="819"/>
        <end position="876"/>
    </location>
</feature>
<feature type="compositionally biased region" description="Polar residues" evidence="1">
    <location>
        <begin position="678"/>
        <end position="687"/>
    </location>
</feature>
<feature type="region of interest" description="Disordered" evidence="1">
    <location>
        <begin position="447"/>
        <end position="472"/>
    </location>
</feature>
<gene>
    <name evidence="3" type="ORF">UVI_02059850</name>
</gene>
<dbReference type="AlphaFoldDB" id="A0A1B5L3K0"/>
<reference evidence="4" key="1">
    <citation type="journal article" date="2016" name="Genome Announc.">
        <title>Genome sequence of Ustilaginoidea virens IPU010, a rice pathogenic fungus causing false smut.</title>
        <authorList>
            <person name="Kumagai T."/>
            <person name="Ishii T."/>
            <person name="Terai G."/>
            <person name="Umemura M."/>
            <person name="Machida M."/>
            <person name="Asai K."/>
        </authorList>
    </citation>
    <scope>NUCLEOTIDE SEQUENCE [LARGE SCALE GENOMIC DNA]</scope>
    <source>
        <strain evidence="4">IPU010</strain>
    </source>
</reference>
<accession>A0A1B5L3K0</accession>
<proteinExistence type="predicted"/>
<name>A0A1B5L3K0_USTVR</name>
<feature type="compositionally biased region" description="Acidic residues" evidence="1">
    <location>
        <begin position="563"/>
        <end position="572"/>
    </location>
</feature>
<feature type="compositionally biased region" description="Acidic residues" evidence="1">
    <location>
        <begin position="449"/>
        <end position="458"/>
    </location>
</feature>
<feature type="region of interest" description="Disordered" evidence="1">
    <location>
        <begin position="1"/>
        <end position="93"/>
    </location>
</feature>
<dbReference type="EMBL" id="BBTG02000061">
    <property type="protein sequence ID" value="GAO18081.1"/>
    <property type="molecule type" value="Genomic_DNA"/>
</dbReference>
<feature type="region of interest" description="Disordered" evidence="1">
    <location>
        <begin position="548"/>
        <end position="620"/>
    </location>
</feature>
<feature type="region of interest" description="Disordered" evidence="1">
    <location>
        <begin position="496"/>
        <end position="518"/>
    </location>
</feature>
<feature type="compositionally biased region" description="Polar residues" evidence="1">
    <location>
        <begin position="548"/>
        <end position="557"/>
    </location>
</feature>
<dbReference type="Pfam" id="PF25909">
    <property type="entry name" value="zf-C2H2_AHC1"/>
    <property type="match status" value="1"/>
</dbReference>
<feature type="compositionally biased region" description="Gly residues" evidence="1">
    <location>
        <begin position="725"/>
        <end position="748"/>
    </location>
</feature>
<protein>
    <recommendedName>
        <fullName evidence="2">AHC1-like C2H2 zinc-finger domain-containing protein</fullName>
    </recommendedName>
</protein>
<comment type="caution">
    <text evidence="3">The sequence shown here is derived from an EMBL/GenBank/DDBJ whole genome shotgun (WGS) entry which is preliminary data.</text>
</comment>
<feature type="domain" description="AHC1-like C2H2 zinc-finger" evidence="2">
    <location>
        <begin position="262"/>
        <end position="315"/>
    </location>
</feature>
<feature type="compositionally biased region" description="Gly residues" evidence="1">
    <location>
        <begin position="702"/>
        <end position="719"/>
    </location>
</feature>
<feature type="region of interest" description="Disordered" evidence="1">
    <location>
        <begin position="389"/>
        <end position="412"/>
    </location>
</feature>
<dbReference type="InterPro" id="IPR058706">
    <property type="entry name" value="zf-C2H2_AHC1-like"/>
</dbReference>
<evidence type="ECO:0000313" key="3">
    <source>
        <dbReference type="EMBL" id="GAO18081.1"/>
    </source>
</evidence>
<dbReference type="Proteomes" id="UP000054053">
    <property type="component" value="Unassembled WGS sequence"/>
</dbReference>
<evidence type="ECO:0000259" key="2">
    <source>
        <dbReference type="Pfam" id="PF25909"/>
    </source>
</evidence>
<evidence type="ECO:0000256" key="1">
    <source>
        <dbReference type="SAM" id="MobiDB-lite"/>
    </source>
</evidence>
<organism evidence="3 4">
    <name type="scientific">Ustilaginoidea virens</name>
    <name type="common">Rice false smut fungus</name>
    <name type="synonym">Villosiclava virens</name>
    <dbReference type="NCBI Taxonomy" id="1159556"/>
    <lineage>
        <taxon>Eukaryota</taxon>
        <taxon>Fungi</taxon>
        <taxon>Dikarya</taxon>
        <taxon>Ascomycota</taxon>
        <taxon>Pezizomycotina</taxon>
        <taxon>Sordariomycetes</taxon>
        <taxon>Hypocreomycetidae</taxon>
        <taxon>Hypocreales</taxon>
        <taxon>Clavicipitaceae</taxon>
        <taxon>Ustilaginoidea</taxon>
    </lineage>
</organism>
<feature type="compositionally biased region" description="Low complexity" evidence="1">
    <location>
        <begin position="79"/>
        <end position="93"/>
    </location>
</feature>
<feature type="compositionally biased region" description="Polar residues" evidence="1">
    <location>
        <begin position="15"/>
        <end position="26"/>
    </location>
</feature>
<feature type="region of interest" description="Disordered" evidence="1">
    <location>
        <begin position="672"/>
        <end position="748"/>
    </location>
</feature>
<feature type="compositionally biased region" description="Low complexity" evidence="1">
    <location>
        <begin position="393"/>
        <end position="409"/>
    </location>
</feature>
<sequence>MFRFWNSDSRGSEPITETTLDSSRASQLPGATFPSSSPPTSRHPAPKRSRDAVDGHDEATESESPKKRPKPQPNDPERSSQAGQPDAAQAGGSRIDRARDIITHQVGLEVLLKHDELRLINQELAKCQIALEQLRRCHLIPYPQHCPTPDRMLDISSGKGPAAIARFGEPVPRWAPPFGVVDGPYARHYARWLIPDPSFDGEQAEWQLTPEFSRNRVSIAEGRTTRNSFTETAPVVKGRPVRSNAGQKLQALSNGYPQPKDKAGPCILKRSDGQTVKLVCLDCHRENFSSTQGFINHCRIAHKRDFKSHEEAAVQSGQPLDAPDSSRGGAVGGGAGDDKPAQSVGTPSSAFVHPFARRDMSEQEAYVALRSRIADSLKLYRQGKLPGVGSIPSGSTGAHASATKTKAAARFNPASETPHLSRLMQSRNFSGNLCDVVTDAKTKIALEDIAPEEEEESADTATPSDAPEHAAAPVRTSMVQRVPAHSGKVAAAAAAAADFPTRPTSSKSRVPPISLVPAPGSAVDVMLKRGSNGILSDEDEDMEAANLSPNTLVSNHAPSLVSDDGEYDDSDDGSSTSGSSDELDAEPVSDVAEITLEDDHDPRPLRRGSNGCLAGPVRLRKDDAKKQHVTFLVSAKNRGKTYPRESHVPKISSNISHASESSFPWIRRAHHEAKRRLQSSNDNTSNGCEHARRVSSKAPSGVGLGGTVSGRGGRAGGDGGRGRGLRGGGGGGGGGGLCRSGGRGGPGGCRRVKRGVEAGALHVLRCLRGARIVGAVVVAAGRGRGGQHKRAKRQGGAAGKGGKLGGAGFVAARGGLRPGLSGNAGGDEEGEREGLGHLADGVFGFNKGSSRPGFEMGRRAKFQGQTCGDKGGEPPI</sequence>
<feature type="compositionally biased region" description="Basic and acidic residues" evidence="1">
    <location>
        <begin position="48"/>
        <end position="66"/>
    </location>
</feature>